<sequence>MTRGLSNKSKPYIIWIHSSYYRVMEHWTNLLSQKPINTFIKSRTDRFKTFRFGPPGQLSATWWPDELGLSTPYSTIWNNQPFSGFG</sequence>
<dbReference type="Proteomes" id="UP001160148">
    <property type="component" value="Unassembled WGS sequence"/>
</dbReference>
<gene>
    <name evidence="1" type="ORF">MEUPH1_LOCUS1466</name>
</gene>
<name>A0AAV0VJ74_9HEMI</name>
<organism evidence="1 2">
    <name type="scientific">Macrosiphum euphorbiae</name>
    <name type="common">potato aphid</name>
    <dbReference type="NCBI Taxonomy" id="13131"/>
    <lineage>
        <taxon>Eukaryota</taxon>
        <taxon>Metazoa</taxon>
        <taxon>Ecdysozoa</taxon>
        <taxon>Arthropoda</taxon>
        <taxon>Hexapoda</taxon>
        <taxon>Insecta</taxon>
        <taxon>Pterygota</taxon>
        <taxon>Neoptera</taxon>
        <taxon>Paraneoptera</taxon>
        <taxon>Hemiptera</taxon>
        <taxon>Sternorrhyncha</taxon>
        <taxon>Aphidomorpha</taxon>
        <taxon>Aphidoidea</taxon>
        <taxon>Aphididae</taxon>
        <taxon>Macrosiphini</taxon>
        <taxon>Macrosiphum</taxon>
    </lineage>
</organism>
<comment type="caution">
    <text evidence="1">The sequence shown here is derived from an EMBL/GenBank/DDBJ whole genome shotgun (WGS) entry which is preliminary data.</text>
</comment>
<accession>A0AAV0VJ74</accession>
<reference evidence="1 2" key="1">
    <citation type="submission" date="2023-01" db="EMBL/GenBank/DDBJ databases">
        <authorList>
            <person name="Whitehead M."/>
        </authorList>
    </citation>
    <scope>NUCLEOTIDE SEQUENCE [LARGE SCALE GENOMIC DNA]</scope>
</reference>
<protein>
    <submittedName>
        <fullName evidence="1">Uncharacterized protein</fullName>
    </submittedName>
</protein>
<keyword evidence="2" id="KW-1185">Reference proteome</keyword>
<proteinExistence type="predicted"/>
<dbReference type="AlphaFoldDB" id="A0AAV0VJ74"/>
<evidence type="ECO:0000313" key="1">
    <source>
        <dbReference type="EMBL" id="CAI6344319.1"/>
    </source>
</evidence>
<evidence type="ECO:0000313" key="2">
    <source>
        <dbReference type="Proteomes" id="UP001160148"/>
    </source>
</evidence>
<dbReference type="EMBL" id="CARXXK010000001">
    <property type="protein sequence ID" value="CAI6344319.1"/>
    <property type="molecule type" value="Genomic_DNA"/>
</dbReference>